<dbReference type="Gene3D" id="3.30.1330.120">
    <property type="entry name" value="2-methylcitrate dehydratase PrpD"/>
    <property type="match status" value="1"/>
</dbReference>
<comment type="similarity">
    <text evidence="1">Belongs to the PrpD family.</text>
</comment>
<proteinExistence type="inferred from homology"/>
<dbReference type="Pfam" id="PF19305">
    <property type="entry name" value="MmgE_PrpD_C"/>
    <property type="match status" value="1"/>
</dbReference>
<protein>
    <submittedName>
        <fullName evidence="5">MmgE/PrpD family protein</fullName>
    </submittedName>
</protein>
<name>F6D6T3_METPW</name>
<reference evidence="5 6" key="1">
    <citation type="journal article" date="2014" name="Int. J. Syst. Evol. Microbiol.">
        <title>Methanobacterium paludis sp. nov. and a novel strain of Methanobacterium lacus isolated from northern peatlands.</title>
        <authorList>
            <person name="Cadillo-Quiroz H."/>
            <person name="Brauer S.L."/>
            <person name="Goodson N."/>
            <person name="Yavitt J.B."/>
            <person name="Zinder S.H."/>
        </authorList>
    </citation>
    <scope>NUCLEOTIDE SEQUENCE [LARGE SCALE GENOMIC DNA]</scope>
    <source>
        <strain evidence="6">DSM 25820 / JCM 18151 / SWAN1</strain>
    </source>
</reference>
<feature type="domain" description="MmgE/PrpD N-terminal" evidence="3">
    <location>
        <begin position="13"/>
        <end position="249"/>
    </location>
</feature>
<feature type="domain" description="MmgE/PrpD C-terminal" evidence="4">
    <location>
        <begin position="308"/>
        <end position="472"/>
    </location>
</feature>
<dbReference type="InterPro" id="IPR045336">
    <property type="entry name" value="MmgE_PrpD_N"/>
</dbReference>
<dbReference type="Gene3D" id="1.10.4100.10">
    <property type="entry name" value="2-methylcitrate dehydratase PrpD"/>
    <property type="match status" value="1"/>
</dbReference>
<dbReference type="Proteomes" id="UP000009231">
    <property type="component" value="Chromosome"/>
</dbReference>
<dbReference type="AlphaFoldDB" id="F6D6T3"/>
<sequence length="518" mass="56646">MFNADSLSSMITEKLADFIIQTEYDKIPKNAVEKAKLCFLDFLGVALRGSQSKSGVIVTNILEDGLKDADESTVLGHQKASPLDASLANGIFAHSLDLDDGHRLAQLHPGCCVIPAALSLCESRNKSGKDFISSVVVGYETAIALGMLVNPNHRTLGFHSTGTCGAFGAAAAACKSMNLKYNEILNTLGLAGTQAAGLLESDHAGSMGKHLHAGKAAQSGVLSALLARNGFTGAKSIIDGKEGFLNAMVYPNIEMDDNKTDNIKIDDGTDAVKTDDKSNDTNNGKNKNGSRQIDLDKYHISDVYFKKYPVCRHLHSTIDATLDILNQVNLDNSDGLRDVNGITSEQIHKITVKTYKITAGHDNYHPETIEALRQSLPVSLAIAISKGNLNLNNLEITEDIKKISNKIVIEHDANFDELYPLMRPSEVRVTITNKTNGDYSKTYNKHVDLPQGEPENPFKKDVIIEKFHDLNPEVDLDVLKVIDDIELYRMGDLMDILNEEFKLINTSKNLNKPEIKSI</sequence>
<feature type="compositionally biased region" description="Basic and acidic residues" evidence="2">
    <location>
        <begin position="260"/>
        <end position="279"/>
    </location>
</feature>
<dbReference type="GO" id="GO:0016829">
    <property type="term" value="F:lyase activity"/>
    <property type="evidence" value="ECO:0007669"/>
    <property type="project" value="InterPro"/>
</dbReference>
<dbReference type="eggNOG" id="arCOG04285">
    <property type="taxonomic scope" value="Archaea"/>
</dbReference>
<dbReference type="PANTHER" id="PTHR16943">
    <property type="entry name" value="2-METHYLCITRATE DEHYDRATASE-RELATED"/>
    <property type="match status" value="1"/>
</dbReference>
<gene>
    <name evidence="5" type="ordered locus">MSWAN_1962</name>
</gene>
<feature type="region of interest" description="Disordered" evidence="2">
    <location>
        <begin position="260"/>
        <end position="291"/>
    </location>
</feature>
<dbReference type="STRING" id="868131.MSWAN_1962"/>
<dbReference type="HOGENOM" id="CLU_026574_3_1_2"/>
<accession>F6D6T3</accession>
<evidence type="ECO:0000313" key="6">
    <source>
        <dbReference type="Proteomes" id="UP000009231"/>
    </source>
</evidence>
<dbReference type="SUPFAM" id="SSF103378">
    <property type="entry name" value="2-methylcitrate dehydratase PrpD"/>
    <property type="match status" value="1"/>
</dbReference>
<keyword evidence="6" id="KW-1185">Reference proteome</keyword>
<dbReference type="Pfam" id="PF03972">
    <property type="entry name" value="MmgE_PrpD_N"/>
    <property type="match status" value="1"/>
</dbReference>
<evidence type="ECO:0000259" key="4">
    <source>
        <dbReference type="Pfam" id="PF19305"/>
    </source>
</evidence>
<dbReference type="EMBL" id="CP002772">
    <property type="protein sequence ID" value="AEG18971.1"/>
    <property type="molecule type" value="Genomic_DNA"/>
</dbReference>
<dbReference type="PANTHER" id="PTHR16943:SF8">
    <property type="entry name" value="2-METHYLCITRATE DEHYDRATASE"/>
    <property type="match status" value="1"/>
</dbReference>
<evidence type="ECO:0000256" key="2">
    <source>
        <dbReference type="SAM" id="MobiDB-lite"/>
    </source>
</evidence>
<organism evidence="5 6">
    <name type="scientific">Methanobacterium paludis (strain DSM 25820 / JCM 18151 / SWAN1)</name>
    <dbReference type="NCBI Taxonomy" id="868131"/>
    <lineage>
        <taxon>Archaea</taxon>
        <taxon>Methanobacteriati</taxon>
        <taxon>Methanobacteriota</taxon>
        <taxon>Methanomada group</taxon>
        <taxon>Methanobacteria</taxon>
        <taxon>Methanobacteriales</taxon>
        <taxon>Methanobacteriaceae</taxon>
        <taxon>Methanobacterium</taxon>
    </lineage>
</organism>
<dbReference type="InterPro" id="IPR005656">
    <property type="entry name" value="MmgE_PrpD"/>
</dbReference>
<dbReference type="InterPro" id="IPR042183">
    <property type="entry name" value="MmgE/PrpD_sf_1"/>
</dbReference>
<evidence type="ECO:0000259" key="3">
    <source>
        <dbReference type="Pfam" id="PF03972"/>
    </source>
</evidence>
<dbReference type="InterPro" id="IPR042188">
    <property type="entry name" value="MmgE/PrpD_sf_2"/>
</dbReference>
<dbReference type="InterPro" id="IPR045337">
    <property type="entry name" value="MmgE_PrpD_C"/>
</dbReference>
<dbReference type="InterPro" id="IPR036148">
    <property type="entry name" value="MmgE/PrpD_sf"/>
</dbReference>
<feature type="compositionally biased region" description="Polar residues" evidence="2">
    <location>
        <begin position="280"/>
        <end position="291"/>
    </location>
</feature>
<evidence type="ECO:0000313" key="5">
    <source>
        <dbReference type="EMBL" id="AEG18971.1"/>
    </source>
</evidence>
<evidence type="ECO:0000256" key="1">
    <source>
        <dbReference type="ARBA" id="ARBA00006174"/>
    </source>
</evidence>
<dbReference type="KEGG" id="mew:MSWAN_1962"/>